<reference evidence="1" key="1">
    <citation type="submission" date="2021-02" db="EMBL/GenBank/DDBJ databases">
        <authorList>
            <person name="Nowell W R."/>
        </authorList>
    </citation>
    <scope>NUCLEOTIDE SEQUENCE</scope>
</reference>
<accession>A0A820FR43</accession>
<dbReference type="Proteomes" id="UP000663874">
    <property type="component" value="Unassembled WGS sequence"/>
</dbReference>
<evidence type="ECO:0000313" key="2">
    <source>
        <dbReference type="Proteomes" id="UP000663874"/>
    </source>
</evidence>
<evidence type="ECO:0000313" key="1">
    <source>
        <dbReference type="EMBL" id="CAF4265018.1"/>
    </source>
</evidence>
<dbReference type="AlphaFoldDB" id="A0A820FR43"/>
<dbReference type="EMBL" id="CAJOBE010024817">
    <property type="protein sequence ID" value="CAF4265018.1"/>
    <property type="molecule type" value="Genomic_DNA"/>
</dbReference>
<proteinExistence type="predicted"/>
<sequence>VHFPSKIFYLVPFEYYIAEKVALTRGLICDKS</sequence>
<name>A0A820FR43_9BILA</name>
<comment type="caution">
    <text evidence="1">The sequence shown here is derived from an EMBL/GenBank/DDBJ whole genome shotgun (WGS) entry which is preliminary data.</text>
</comment>
<protein>
    <submittedName>
        <fullName evidence="1">Uncharacterized protein</fullName>
    </submittedName>
</protein>
<feature type="non-terminal residue" evidence="1">
    <location>
        <position position="1"/>
    </location>
</feature>
<organism evidence="1 2">
    <name type="scientific">Rotaria sordida</name>
    <dbReference type="NCBI Taxonomy" id="392033"/>
    <lineage>
        <taxon>Eukaryota</taxon>
        <taxon>Metazoa</taxon>
        <taxon>Spiralia</taxon>
        <taxon>Gnathifera</taxon>
        <taxon>Rotifera</taxon>
        <taxon>Eurotatoria</taxon>
        <taxon>Bdelloidea</taxon>
        <taxon>Philodinida</taxon>
        <taxon>Philodinidae</taxon>
        <taxon>Rotaria</taxon>
    </lineage>
</organism>
<gene>
    <name evidence="1" type="ORF">FNK824_LOCUS39242</name>
</gene>